<dbReference type="InterPro" id="IPR013762">
    <property type="entry name" value="Integrase-like_cat_sf"/>
</dbReference>
<dbReference type="InterPro" id="IPR044068">
    <property type="entry name" value="CB"/>
</dbReference>
<evidence type="ECO:0000259" key="7">
    <source>
        <dbReference type="PROSITE" id="PS51898"/>
    </source>
</evidence>
<comment type="caution">
    <text evidence="9">The sequence shown here is derived from an EMBL/GenBank/DDBJ whole genome shotgun (WGS) entry which is preliminary data.</text>
</comment>
<sequence>MGKDLRGKELGVGLYQRKDKRYSARYTNQYGKRMEFYDFKLSVVKKWLNDARYEDEHGLSGTGEKVTVTEWFEKWIKLYKEGVVKDNTVKNYKSRFENNIKPAIGNLQLNKVKKIQLQTILNNMYEEGYAFGTMVLAQITIHALFDGAVQSEILAKNPANGLKCKQRDVKDSRVLTREEQKVFLEYSRGTMYYNAYALLLQTGLRPGEVGGLKWEDIDFDKRELHITRTLLQDKAKGGFYFGSPKNKKSIRTVPLTDTAIQLLKDQRICNFKLRQRSDNWQKNKEFDNLIFCTINGNPVGQSTFRMMMLRVITRINNDRRAEAEINNTTYVEFEPAHPHTLRHTFATRCIEDGMKPNVLQKILGHASITVTMDLYVHETHEEKHKEIRKLGNVEEIGVKLA</sequence>
<evidence type="ECO:0000259" key="8">
    <source>
        <dbReference type="PROSITE" id="PS51900"/>
    </source>
</evidence>
<dbReference type="Pfam" id="PF14659">
    <property type="entry name" value="Phage_int_SAM_3"/>
    <property type="match status" value="1"/>
</dbReference>
<dbReference type="AlphaFoldDB" id="A0ABC9TS08"/>
<dbReference type="CDD" id="cd01189">
    <property type="entry name" value="INT_ICEBs1_C_like"/>
    <property type="match status" value="1"/>
</dbReference>
<evidence type="ECO:0000256" key="3">
    <source>
        <dbReference type="ARBA" id="ARBA00022908"/>
    </source>
</evidence>
<dbReference type="GO" id="GO:0003677">
    <property type="term" value="F:DNA binding"/>
    <property type="evidence" value="ECO:0007669"/>
    <property type="project" value="UniProtKB-UniRule"/>
</dbReference>
<dbReference type="PANTHER" id="PTHR30629:SF2">
    <property type="entry name" value="PROPHAGE INTEGRASE INTS-RELATED"/>
    <property type="match status" value="1"/>
</dbReference>
<dbReference type="PROSITE" id="PS51900">
    <property type="entry name" value="CB"/>
    <property type="match status" value="1"/>
</dbReference>
<comment type="function">
    <text evidence="1">Site-specific tyrosine recombinase, which acts by catalyzing the cutting and rejoining of the recombining DNA molecules.</text>
</comment>
<name>A0ABC9TS08_CLOSY</name>
<dbReference type="RefSeq" id="WP_002571652.1">
    <property type="nucleotide sequence ID" value="NZ_KE992859.1"/>
</dbReference>
<organism evidence="9 10">
    <name type="scientific">[Clostridium] symbiosum ATCC 14940</name>
    <dbReference type="NCBI Taxonomy" id="411472"/>
    <lineage>
        <taxon>Bacteria</taxon>
        <taxon>Bacillati</taxon>
        <taxon>Bacillota</taxon>
        <taxon>Clostridia</taxon>
        <taxon>Lachnospirales</taxon>
        <taxon>Lachnospiraceae</taxon>
        <taxon>Otoolea</taxon>
    </lineage>
</organism>
<dbReference type="PROSITE" id="PS51898">
    <property type="entry name" value="TYR_RECOMBINASE"/>
    <property type="match status" value="1"/>
</dbReference>
<dbReference type="Pfam" id="PF00589">
    <property type="entry name" value="Phage_integrase"/>
    <property type="match status" value="1"/>
</dbReference>
<feature type="domain" description="Core-binding (CB)" evidence="8">
    <location>
        <begin position="66"/>
        <end position="149"/>
    </location>
</feature>
<reference evidence="9 10" key="1">
    <citation type="submission" date="2013-07" db="EMBL/GenBank/DDBJ databases">
        <authorList>
            <person name="Weinstock G."/>
            <person name="Sodergren E."/>
            <person name="Wylie T."/>
            <person name="Fulton L."/>
            <person name="Fulton R."/>
            <person name="Fronick C."/>
            <person name="O'Laughlin M."/>
            <person name="Godfrey J."/>
            <person name="Miner T."/>
            <person name="Herter B."/>
            <person name="Appelbaum E."/>
            <person name="Cordes M."/>
            <person name="Lek S."/>
            <person name="Wollam A."/>
            <person name="Pepin K.H."/>
            <person name="Palsikar V.B."/>
            <person name="Mitreva M."/>
            <person name="Wilson R.K."/>
        </authorList>
    </citation>
    <scope>NUCLEOTIDE SEQUENCE [LARGE SCALE GENOMIC DNA]</scope>
    <source>
        <strain evidence="9 10">ATCC 14940</strain>
    </source>
</reference>
<dbReference type="GO" id="GO:0015074">
    <property type="term" value="P:DNA integration"/>
    <property type="evidence" value="ECO:0007669"/>
    <property type="project" value="UniProtKB-KW"/>
</dbReference>
<dbReference type="InterPro" id="IPR010998">
    <property type="entry name" value="Integrase_recombinase_N"/>
</dbReference>
<dbReference type="InterPro" id="IPR011010">
    <property type="entry name" value="DNA_brk_join_enz"/>
</dbReference>
<protein>
    <submittedName>
        <fullName evidence="9">Site-specific recombinase, phage integrase family</fullName>
    </submittedName>
</protein>
<keyword evidence="3" id="KW-0229">DNA integration</keyword>
<keyword evidence="4 6" id="KW-0238">DNA-binding</keyword>
<evidence type="ECO:0000256" key="2">
    <source>
        <dbReference type="ARBA" id="ARBA00008857"/>
    </source>
</evidence>
<comment type="similarity">
    <text evidence="2">Belongs to the 'phage' integrase family.</text>
</comment>
<evidence type="ECO:0000313" key="10">
    <source>
        <dbReference type="Proteomes" id="UP000016491"/>
    </source>
</evidence>
<evidence type="ECO:0000313" key="9">
    <source>
        <dbReference type="EMBL" id="ERI74135.1"/>
    </source>
</evidence>
<dbReference type="GO" id="GO:0006310">
    <property type="term" value="P:DNA recombination"/>
    <property type="evidence" value="ECO:0007669"/>
    <property type="project" value="UniProtKB-KW"/>
</dbReference>
<gene>
    <name evidence="9" type="ORF">CLOSYM_04255</name>
</gene>
<dbReference type="Gene3D" id="1.10.443.10">
    <property type="entry name" value="Intergrase catalytic core"/>
    <property type="match status" value="1"/>
</dbReference>
<proteinExistence type="inferred from homology"/>
<dbReference type="InterPro" id="IPR004107">
    <property type="entry name" value="Integrase_SAM-like_N"/>
</dbReference>
<dbReference type="InterPro" id="IPR002104">
    <property type="entry name" value="Integrase_catalytic"/>
</dbReference>
<keyword evidence="5" id="KW-0233">DNA recombination</keyword>
<evidence type="ECO:0000256" key="1">
    <source>
        <dbReference type="ARBA" id="ARBA00003283"/>
    </source>
</evidence>
<evidence type="ECO:0000256" key="4">
    <source>
        <dbReference type="ARBA" id="ARBA00023125"/>
    </source>
</evidence>
<dbReference type="Proteomes" id="UP000016491">
    <property type="component" value="Unassembled WGS sequence"/>
</dbReference>
<dbReference type="Gene3D" id="1.10.150.130">
    <property type="match status" value="1"/>
</dbReference>
<evidence type="ECO:0000256" key="6">
    <source>
        <dbReference type="PROSITE-ProRule" id="PRU01248"/>
    </source>
</evidence>
<dbReference type="PANTHER" id="PTHR30629">
    <property type="entry name" value="PROPHAGE INTEGRASE"/>
    <property type="match status" value="1"/>
</dbReference>
<dbReference type="SUPFAM" id="SSF56349">
    <property type="entry name" value="DNA breaking-rejoining enzymes"/>
    <property type="match status" value="1"/>
</dbReference>
<dbReference type="InterPro" id="IPR050808">
    <property type="entry name" value="Phage_Integrase"/>
</dbReference>
<accession>A0ABC9TS08</accession>
<dbReference type="EMBL" id="AWSU01000342">
    <property type="protein sequence ID" value="ERI74135.1"/>
    <property type="molecule type" value="Genomic_DNA"/>
</dbReference>
<dbReference type="Gene3D" id="3.30.160.60">
    <property type="entry name" value="Classic Zinc Finger"/>
    <property type="match status" value="1"/>
</dbReference>
<feature type="domain" description="Tyr recombinase" evidence="7">
    <location>
        <begin position="170"/>
        <end position="388"/>
    </location>
</feature>
<evidence type="ECO:0000256" key="5">
    <source>
        <dbReference type="ARBA" id="ARBA00023172"/>
    </source>
</evidence>